<comment type="caution">
    <text evidence="11">The sequence shown here is derived from an EMBL/GenBank/DDBJ whole genome shotgun (WGS) entry which is preliminary data.</text>
</comment>
<evidence type="ECO:0000256" key="5">
    <source>
        <dbReference type="ARBA" id="ARBA00022741"/>
    </source>
</evidence>
<dbReference type="GO" id="GO:0005829">
    <property type="term" value="C:cytosol"/>
    <property type="evidence" value="ECO:0007669"/>
    <property type="project" value="TreeGrafter"/>
</dbReference>
<keyword evidence="3 9" id="KW-0808">Transferase</keyword>
<dbReference type="EMBL" id="FNVE01000004">
    <property type="protein sequence ID" value="SEG20965.1"/>
    <property type="molecule type" value="Genomic_DNA"/>
</dbReference>
<evidence type="ECO:0000313" key="12">
    <source>
        <dbReference type="Proteomes" id="UP000243518"/>
    </source>
</evidence>
<dbReference type="GO" id="GO:0000287">
    <property type="term" value="F:magnesium ion binding"/>
    <property type="evidence" value="ECO:0007669"/>
    <property type="project" value="UniProtKB-UniRule"/>
</dbReference>
<accession>A0AAQ1G6P7</accession>
<dbReference type="GO" id="GO:0006085">
    <property type="term" value="P:acetyl-CoA biosynthetic process"/>
    <property type="evidence" value="ECO:0007669"/>
    <property type="project" value="UniProtKB-UniRule"/>
</dbReference>
<feature type="binding site" evidence="9">
    <location>
        <begin position="201"/>
        <end position="205"/>
    </location>
    <ligand>
        <name>ATP</name>
        <dbReference type="ChEBI" id="CHEBI:30616"/>
    </ligand>
</feature>
<evidence type="ECO:0000256" key="4">
    <source>
        <dbReference type="ARBA" id="ARBA00022723"/>
    </source>
</evidence>
<comment type="subcellular location">
    <subcellularLocation>
        <location evidence="9">Cytoplasm</location>
    </subcellularLocation>
</comment>
<evidence type="ECO:0000256" key="2">
    <source>
        <dbReference type="ARBA" id="ARBA00022490"/>
    </source>
</evidence>
<dbReference type="GO" id="GO:0006083">
    <property type="term" value="P:acetate metabolic process"/>
    <property type="evidence" value="ECO:0007669"/>
    <property type="project" value="TreeGrafter"/>
</dbReference>
<dbReference type="Gene3D" id="3.30.420.40">
    <property type="match status" value="2"/>
</dbReference>
<dbReference type="InterPro" id="IPR000890">
    <property type="entry name" value="Aliphatic_acid_kin_short-chain"/>
</dbReference>
<dbReference type="HAMAP" id="MF_00020">
    <property type="entry name" value="Acetate_kinase"/>
    <property type="match status" value="1"/>
</dbReference>
<name>A0AAQ1G6P7_9GAMM</name>
<comment type="catalytic activity">
    <reaction evidence="9">
        <text>acetate + ATP = acetyl phosphate + ADP</text>
        <dbReference type="Rhea" id="RHEA:11352"/>
        <dbReference type="ChEBI" id="CHEBI:22191"/>
        <dbReference type="ChEBI" id="CHEBI:30089"/>
        <dbReference type="ChEBI" id="CHEBI:30616"/>
        <dbReference type="ChEBI" id="CHEBI:456216"/>
        <dbReference type="EC" id="2.7.2.1"/>
    </reaction>
</comment>
<feature type="site" description="Transition state stabilizer" evidence="9">
    <location>
        <position position="234"/>
    </location>
</feature>
<proteinExistence type="inferred from homology"/>
<dbReference type="NCBIfam" id="TIGR00016">
    <property type="entry name" value="ackA"/>
    <property type="match status" value="1"/>
</dbReference>
<dbReference type="PANTHER" id="PTHR21060:SF21">
    <property type="entry name" value="ACETATE KINASE"/>
    <property type="match status" value="1"/>
</dbReference>
<keyword evidence="2 9" id="KW-0963">Cytoplasm</keyword>
<comment type="pathway">
    <text evidence="9">Metabolic intermediate biosynthesis; acetyl-CoA biosynthesis; acetyl-CoA from acetate: step 1/2.</text>
</comment>
<keyword evidence="6 9" id="KW-0418">Kinase</keyword>
<comment type="similarity">
    <text evidence="1 9 10">Belongs to the acetokinase family.</text>
</comment>
<evidence type="ECO:0000256" key="1">
    <source>
        <dbReference type="ARBA" id="ARBA00008748"/>
    </source>
</evidence>
<dbReference type="AlphaFoldDB" id="A0AAQ1G6P7"/>
<feature type="binding site" evidence="9">
    <location>
        <position position="378"/>
    </location>
    <ligand>
        <name>Mg(2+)</name>
        <dbReference type="ChEBI" id="CHEBI:18420"/>
    </ligand>
</feature>
<dbReference type="InterPro" id="IPR023865">
    <property type="entry name" value="Aliphatic_acid_kinase_CS"/>
</dbReference>
<feature type="binding site" evidence="9">
    <location>
        <position position="10"/>
    </location>
    <ligand>
        <name>Mg(2+)</name>
        <dbReference type="ChEBI" id="CHEBI:18420"/>
    </ligand>
</feature>
<evidence type="ECO:0000313" key="11">
    <source>
        <dbReference type="EMBL" id="SEG20965.1"/>
    </source>
</evidence>
<feature type="binding site" evidence="9">
    <location>
        <begin position="324"/>
        <end position="328"/>
    </location>
    <ligand>
        <name>ATP</name>
        <dbReference type="ChEBI" id="CHEBI:30616"/>
    </ligand>
</feature>
<feature type="site" description="Transition state stabilizer" evidence="9">
    <location>
        <position position="173"/>
    </location>
</feature>
<dbReference type="GO" id="GO:0008776">
    <property type="term" value="F:acetate kinase activity"/>
    <property type="evidence" value="ECO:0007669"/>
    <property type="project" value="UniProtKB-UniRule"/>
</dbReference>
<reference evidence="11 12" key="1">
    <citation type="submission" date="2016-10" db="EMBL/GenBank/DDBJ databases">
        <authorList>
            <person name="Varghese N."/>
            <person name="Submissions S."/>
        </authorList>
    </citation>
    <scope>NUCLEOTIDE SEQUENCE [LARGE SCALE GENOMIC DNA]</scope>
    <source>
        <strain evidence="11 12">CECT 8317</strain>
    </source>
</reference>
<feature type="binding site" evidence="9">
    <location>
        <position position="17"/>
    </location>
    <ligand>
        <name>ATP</name>
        <dbReference type="ChEBI" id="CHEBI:30616"/>
    </ligand>
</feature>
<evidence type="ECO:0000256" key="6">
    <source>
        <dbReference type="ARBA" id="ARBA00022777"/>
    </source>
</evidence>
<keyword evidence="4 9" id="KW-0479">Metal-binding</keyword>
<evidence type="ECO:0000256" key="7">
    <source>
        <dbReference type="ARBA" id="ARBA00022840"/>
    </source>
</evidence>
<dbReference type="GO" id="GO:0005524">
    <property type="term" value="F:ATP binding"/>
    <property type="evidence" value="ECO:0007669"/>
    <property type="project" value="UniProtKB-KW"/>
</dbReference>
<evidence type="ECO:0000256" key="3">
    <source>
        <dbReference type="ARBA" id="ARBA00022679"/>
    </source>
</evidence>
<comment type="function">
    <text evidence="9">Catalyzes the formation of acetyl phosphate from acetate and ATP. Can also catalyze the reverse reaction.</text>
</comment>
<feature type="active site" description="Proton donor/acceptor" evidence="9">
    <location>
        <position position="141"/>
    </location>
</feature>
<keyword evidence="8 9" id="KW-0460">Magnesium</keyword>
<feature type="binding site" evidence="9">
    <location>
        <begin position="276"/>
        <end position="278"/>
    </location>
    <ligand>
        <name>ATP</name>
        <dbReference type="ChEBI" id="CHEBI:30616"/>
    </ligand>
</feature>
<evidence type="ECO:0000256" key="10">
    <source>
        <dbReference type="RuleBase" id="RU003835"/>
    </source>
</evidence>
<dbReference type="PROSITE" id="PS01075">
    <property type="entry name" value="ACETATE_KINASE_1"/>
    <property type="match status" value="1"/>
</dbReference>
<comment type="cofactor">
    <cofactor evidence="9">
        <name>Mg(2+)</name>
        <dbReference type="ChEBI" id="CHEBI:18420"/>
    </cofactor>
    <cofactor evidence="9">
        <name>Mn(2+)</name>
        <dbReference type="ChEBI" id="CHEBI:29035"/>
    </cofactor>
    <text evidence="9">Mg(2+). Can also accept Mn(2+).</text>
</comment>
<dbReference type="Pfam" id="PF00871">
    <property type="entry name" value="Acetate_kinase"/>
    <property type="match status" value="1"/>
</dbReference>
<dbReference type="PANTHER" id="PTHR21060">
    <property type="entry name" value="ACETATE KINASE"/>
    <property type="match status" value="1"/>
</dbReference>
<evidence type="ECO:0000256" key="9">
    <source>
        <dbReference type="HAMAP-Rule" id="MF_00020"/>
    </source>
</evidence>
<dbReference type="InterPro" id="IPR004372">
    <property type="entry name" value="Ac/propionate_kinase"/>
</dbReference>
<keyword evidence="5 9" id="KW-0547">Nucleotide-binding</keyword>
<comment type="subunit">
    <text evidence="9">Homodimer.</text>
</comment>
<keyword evidence="7 9" id="KW-0067">ATP-binding</keyword>
<protein>
    <recommendedName>
        <fullName evidence="9">Acetate kinase</fullName>
        <ecNumber evidence="9">2.7.2.1</ecNumber>
    </recommendedName>
    <alternativeName>
        <fullName evidence="9">Acetokinase</fullName>
    </alternativeName>
</protein>
<gene>
    <name evidence="9" type="primary">ackA</name>
    <name evidence="11" type="ORF">SAMN05216586_104107</name>
</gene>
<dbReference type="RefSeq" id="WP_088274687.1">
    <property type="nucleotide sequence ID" value="NZ_FNVE01000004.1"/>
</dbReference>
<organism evidence="11 12">
    <name type="scientific">Halopseudomonas aestusnigri</name>
    <dbReference type="NCBI Taxonomy" id="857252"/>
    <lineage>
        <taxon>Bacteria</taxon>
        <taxon>Pseudomonadati</taxon>
        <taxon>Pseudomonadota</taxon>
        <taxon>Gammaproteobacteria</taxon>
        <taxon>Pseudomonadales</taxon>
        <taxon>Pseudomonadaceae</taxon>
        <taxon>Halopseudomonas</taxon>
    </lineage>
</organism>
<sequence length="399" mass="42577">MTNRLVLVINGGSSSIKMALRREDTPGALFDAIAERLNTSQACYTTSDGERGELANATHLDALNALLPMVERHLDRPLSAVGHRVVHGGERFTSAQLLNDDIIAGIEANVPLAPLHNPANLTGIRAAMQLLPQTPQVAVFDTAFHQTMPPHAFRYALPDELYAVHGVRRYGFHGTSHKYVSDQAGLLTGLGKGNGAWLTAHLGNGCSSCAVLDGSSMDTSMGLTPLEGLVMGTRSGDVDPNLHAHLARTLGWDLSRIEQLLNRESGLLGLSGLSNDMRELEQARADGHSGAQLAIEVFCYRLARSLAGLSVALPRIDGLIFTGGIGENSALTRALTLKHLAVLGLRIDPDNNSALPRGQAGRIEAKGSPAILVIPTDEERQIAEESLDLLDTQPRSQTA</sequence>
<dbReference type="PRINTS" id="PR00471">
    <property type="entry name" value="ACETATEKNASE"/>
</dbReference>
<dbReference type="Proteomes" id="UP000243518">
    <property type="component" value="Unassembled WGS sequence"/>
</dbReference>
<feature type="binding site" evidence="9">
    <location>
        <position position="84"/>
    </location>
    <ligand>
        <name>substrate</name>
    </ligand>
</feature>
<dbReference type="PIRSF" id="PIRSF000722">
    <property type="entry name" value="Acetate_prop_kin"/>
    <property type="match status" value="1"/>
</dbReference>
<dbReference type="SUPFAM" id="SSF53067">
    <property type="entry name" value="Actin-like ATPase domain"/>
    <property type="match status" value="2"/>
</dbReference>
<dbReference type="EC" id="2.7.2.1" evidence="9"/>
<dbReference type="InterPro" id="IPR043129">
    <property type="entry name" value="ATPase_NBD"/>
</dbReference>
<evidence type="ECO:0000256" key="8">
    <source>
        <dbReference type="ARBA" id="ARBA00022842"/>
    </source>
</evidence>
<keyword evidence="12" id="KW-1185">Reference proteome</keyword>
<dbReference type="CDD" id="cd24010">
    <property type="entry name" value="ASKHA_NBD_AcK_PK"/>
    <property type="match status" value="1"/>
</dbReference>